<dbReference type="AlphaFoldDB" id="A0AAW1SGM7"/>
<keyword evidence="2" id="KW-0012">Acyltransferase</keyword>
<dbReference type="SUPFAM" id="SSF55729">
    <property type="entry name" value="Acyl-CoA N-acyltransferases (Nat)"/>
    <property type="match status" value="1"/>
</dbReference>
<evidence type="ECO:0000256" key="1">
    <source>
        <dbReference type="ARBA" id="ARBA00022679"/>
    </source>
</evidence>
<accession>A0AAW1SGM7</accession>
<reference evidence="5 6" key="1">
    <citation type="journal article" date="2024" name="Nat. Commun.">
        <title>Phylogenomics reveals the evolutionary origins of lichenization in chlorophyte algae.</title>
        <authorList>
            <person name="Puginier C."/>
            <person name="Libourel C."/>
            <person name="Otte J."/>
            <person name="Skaloud P."/>
            <person name="Haon M."/>
            <person name="Grisel S."/>
            <person name="Petersen M."/>
            <person name="Berrin J.G."/>
            <person name="Delaux P.M."/>
            <person name="Dal Grande F."/>
            <person name="Keller J."/>
        </authorList>
    </citation>
    <scope>NUCLEOTIDE SEQUENCE [LARGE SCALE GENOMIC DNA]</scope>
    <source>
        <strain evidence="5 6">SAG 2145</strain>
    </source>
</reference>
<feature type="region of interest" description="Disordered" evidence="3">
    <location>
        <begin position="1"/>
        <end position="72"/>
    </location>
</feature>
<evidence type="ECO:0000313" key="5">
    <source>
        <dbReference type="EMBL" id="KAK9844985.1"/>
    </source>
</evidence>
<dbReference type="EMBL" id="JALJOS010000001">
    <property type="protein sequence ID" value="KAK9844985.1"/>
    <property type="molecule type" value="Genomic_DNA"/>
</dbReference>
<dbReference type="InterPro" id="IPR000182">
    <property type="entry name" value="GNAT_dom"/>
</dbReference>
<gene>
    <name evidence="5" type="ORF">WJX74_009308</name>
</gene>
<sequence>MDSAESRTSRTSGPRRSGARRSGARVPSGEGKGKCKGKGGPVGRTVSGAGRGKPITRRLMRGAEGEGESGPLAVAKVVRGSVGKPMPRRSVRARGAGKGKDHLVRGAGKGKDHLVRAMGFSLAAPVSTNTTRGGGSEGGGSMAEVLSPPVPETFAETGLPEGAMLDRRRGKLARFVRNMQGTEHEGLAPDLLRTADDDLIALTDARGNVKGYALVSLEQAPGGSRTLYVDRLYVQKQYRGGGPKLLRAVEDRARSLGCRRVELHSLQDARNFYLREGFRQVGPDRVMRRTVSRRRGAR</sequence>
<keyword evidence="1" id="KW-0808">Transferase</keyword>
<feature type="domain" description="N-acetyltransferase" evidence="4">
    <location>
        <begin position="162"/>
        <end position="298"/>
    </location>
</feature>
<proteinExistence type="predicted"/>
<dbReference type="PROSITE" id="PS51186">
    <property type="entry name" value="GNAT"/>
    <property type="match status" value="1"/>
</dbReference>
<protein>
    <recommendedName>
        <fullName evidence="4">N-acetyltransferase domain-containing protein</fullName>
    </recommendedName>
</protein>
<evidence type="ECO:0000256" key="2">
    <source>
        <dbReference type="ARBA" id="ARBA00023315"/>
    </source>
</evidence>
<keyword evidence="6" id="KW-1185">Reference proteome</keyword>
<evidence type="ECO:0000259" key="4">
    <source>
        <dbReference type="PROSITE" id="PS51186"/>
    </source>
</evidence>
<dbReference type="CDD" id="cd04301">
    <property type="entry name" value="NAT_SF"/>
    <property type="match status" value="1"/>
</dbReference>
<dbReference type="GO" id="GO:0016747">
    <property type="term" value="F:acyltransferase activity, transferring groups other than amino-acyl groups"/>
    <property type="evidence" value="ECO:0007669"/>
    <property type="project" value="InterPro"/>
</dbReference>
<dbReference type="InterPro" id="IPR016181">
    <property type="entry name" value="Acyl_CoA_acyltransferase"/>
</dbReference>
<dbReference type="Pfam" id="PF00583">
    <property type="entry name" value="Acetyltransf_1"/>
    <property type="match status" value="1"/>
</dbReference>
<evidence type="ECO:0000313" key="6">
    <source>
        <dbReference type="Proteomes" id="UP001438707"/>
    </source>
</evidence>
<feature type="compositionally biased region" description="Basic residues" evidence="3">
    <location>
        <begin position="86"/>
        <end position="97"/>
    </location>
</feature>
<name>A0AAW1SGM7_9CHLO</name>
<comment type="caution">
    <text evidence="5">The sequence shown here is derived from an EMBL/GenBank/DDBJ whole genome shotgun (WGS) entry which is preliminary data.</text>
</comment>
<feature type="region of interest" description="Disordered" evidence="3">
    <location>
        <begin position="84"/>
        <end position="106"/>
    </location>
</feature>
<dbReference type="PANTHER" id="PTHR43877">
    <property type="entry name" value="AMINOALKYLPHOSPHONATE N-ACETYLTRANSFERASE-RELATED-RELATED"/>
    <property type="match status" value="1"/>
</dbReference>
<evidence type="ECO:0000256" key="3">
    <source>
        <dbReference type="SAM" id="MobiDB-lite"/>
    </source>
</evidence>
<dbReference type="Gene3D" id="3.40.630.30">
    <property type="match status" value="1"/>
</dbReference>
<dbReference type="Proteomes" id="UP001438707">
    <property type="component" value="Unassembled WGS sequence"/>
</dbReference>
<dbReference type="InterPro" id="IPR050832">
    <property type="entry name" value="Bact_Acetyltransf"/>
</dbReference>
<organism evidence="5 6">
    <name type="scientific">Apatococcus lobatus</name>
    <dbReference type="NCBI Taxonomy" id="904363"/>
    <lineage>
        <taxon>Eukaryota</taxon>
        <taxon>Viridiplantae</taxon>
        <taxon>Chlorophyta</taxon>
        <taxon>core chlorophytes</taxon>
        <taxon>Trebouxiophyceae</taxon>
        <taxon>Chlorellales</taxon>
        <taxon>Chlorellaceae</taxon>
        <taxon>Apatococcus</taxon>
    </lineage>
</organism>